<organism evidence="1 2">
    <name type="scientific">Lecanicillium saksenae</name>
    <dbReference type="NCBI Taxonomy" id="468837"/>
    <lineage>
        <taxon>Eukaryota</taxon>
        <taxon>Fungi</taxon>
        <taxon>Dikarya</taxon>
        <taxon>Ascomycota</taxon>
        <taxon>Pezizomycotina</taxon>
        <taxon>Sordariomycetes</taxon>
        <taxon>Hypocreomycetidae</taxon>
        <taxon>Hypocreales</taxon>
        <taxon>Cordycipitaceae</taxon>
        <taxon>Lecanicillium</taxon>
    </lineage>
</organism>
<protein>
    <submittedName>
        <fullName evidence="1">Uncharacterized protein</fullName>
    </submittedName>
</protein>
<keyword evidence="2" id="KW-1185">Reference proteome</keyword>
<proteinExistence type="predicted"/>
<comment type="caution">
    <text evidence="1">The sequence shown here is derived from an EMBL/GenBank/DDBJ whole genome shotgun (WGS) entry which is preliminary data.</text>
</comment>
<evidence type="ECO:0000313" key="1">
    <source>
        <dbReference type="EMBL" id="KAJ3499433.1"/>
    </source>
</evidence>
<accession>A0ACC1R8A4</accession>
<reference evidence="1" key="1">
    <citation type="submission" date="2022-07" db="EMBL/GenBank/DDBJ databases">
        <title>Genome Sequence of Lecanicillium saksenae.</title>
        <authorList>
            <person name="Buettner E."/>
        </authorList>
    </citation>
    <scope>NUCLEOTIDE SEQUENCE</scope>
    <source>
        <strain evidence="1">VT-O1</strain>
    </source>
</reference>
<dbReference type="Proteomes" id="UP001148737">
    <property type="component" value="Unassembled WGS sequence"/>
</dbReference>
<name>A0ACC1R8A4_9HYPO</name>
<sequence>MLSSHFSPDRSRTGSDLMNVFWIFDEYTDVEEEDGVTEMGEILMDGLLHPEKPRPSEECPLGEMARQFWALGRQTSSSMAERHLLEDMQHYVNGVIQEAQDRGHNRVRSSEEYWRIRRAASGCYPTFTLIELELDFPEEVYRHPALEKLRECAMYSIVVVNDIFSYNIERARGHGLHNLVTVIMFERDLSPAAAVNWIVEWHERAAVQEFITVRARLPSWNPHIDSQVAKYVNGLGYWSVDIRKTREVVMLPRVHPNSSRSASNRKDVDEKHSVAAMQIRRDLMKMKESRE</sequence>
<evidence type="ECO:0000313" key="2">
    <source>
        <dbReference type="Proteomes" id="UP001148737"/>
    </source>
</evidence>
<dbReference type="EMBL" id="JANAKD010000010">
    <property type="protein sequence ID" value="KAJ3499433.1"/>
    <property type="molecule type" value="Genomic_DNA"/>
</dbReference>
<gene>
    <name evidence="1" type="ORF">NLG97_g326</name>
</gene>